<dbReference type="Gene3D" id="2.10.260.10">
    <property type="match status" value="1"/>
</dbReference>
<evidence type="ECO:0000313" key="4">
    <source>
        <dbReference type="EMBL" id="RFT62609.1"/>
    </source>
</evidence>
<dbReference type="Proteomes" id="UP000264294">
    <property type="component" value="Unassembled WGS sequence"/>
</dbReference>
<evidence type="ECO:0000313" key="3">
    <source>
        <dbReference type="EMBL" id="KFM95684.1"/>
    </source>
</evidence>
<evidence type="ECO:0000313" key="5">
    <source>
        <dbReference type="Proteomes" id="UP000029389"/>
    </source>
</evidence>
<evidence type="ECO:0000313" key="6">
    <source>
        <dbReference type="Proteomes" id="UP000264294"/>
    </source>
</evidence>
<protein>
    <submittedName>
        <fullName evidence="4">AbrB/MazE/SpoVT family DNA-binding domain-containing protein</fullName>
    </submittedName>
    <submittedName>
        <fullName evidence="3">Transcriptional regulator, AbrB family domain protein</fullName>
    </submittedName>
</protein>
<dbReference type="Pfam" id="PF18277">
    <property type="entry name" value="AbrB_C"/>
    <property type="match status" value="1"/>
</dbReference>
<comment type="caution">
    <text evidence="3">The sequence shown here is derived from an EMBL/GenBank/DDBJ whole genome shotgun (WGS) entry which is preliminary data.</text>
</comment>
<dbReference type="InterPro" id="IPR007159">
    <property type="entry name" value="SpoVT-AbrB_dom"/>
</dbReference>
<dbReference type="SMART" id="SM00966">
    <property type="entry name" value="SpoVT_AbrB"/>
    <property type="match status" value="1"/>
</dbReference>
<dbReference type="PATRIC" id="fig|1405.8.peg.5779"/>
<dbReference type="PROSITE" id="PS51740">
    <property type="entry name" value="SPOVT_ABRB"/>
    <property type="match status" value="1"/>
</dbReference>
<dbReference type="PANTHER" id="PTHR36432">
    <property type="match status" value="1"/>
</dbReference>
<keyword evidence="6" id="KW-1185">Reference proteome</keyword>
<accession>A0A090YB34</accession>
<evidence type="ECO:0000259" key="2">
    <source>
        <dbReference type="PROSITE" id="PS51740"/>
    </source>
</evidence>
<dbReference type="EMBL" id="JMQC01000009">
    <property type="protein sequence ID" value="KFM95684.1"/>
    <property type="molecule type" value="Genomic_DNA"/>
</dbReference>
<dbReference type="GO" id="GO:0003677">
    <property type="term" value="F:DNA binding"/>
    <property type="evidence" value="ECO:0007669"/>
    <property type="project" value="UniProtKB-UniRule"/>
</dbReference>
<feature type="domain" description="SpoVT-AbrB" evidence="2">
    <location>
        <begin position="5"/>
        <end position="50"/>
    </location>
</feature>
<keyword evidence="1 4" id="KW-0238">DNA-binding</keyword>
<proteinExistence type="predicted"/>
<dbReference type="SUPFAM" id="SSF89447">
    <property type="entry name" value="AbrB/MazE/MraZ-like"/>
    <property type="match status" value="1"/>
</dbReference>
<dbReference type="NCBIfam" id="TIGR01439">
    <property type="entry name" value="lp_hng_hel_AbrB"/>
    <property type="match status" value="1"/>
</dbReference>
<reference evidence="3 5" key="1">
    <citation type="submission" date="2014-04" db="EMBL/GenBank/DDBJ databases">
        <authorList>
            <person name="Bishop-Lilly K.A."/>
            <person name="Broomall S.M."/>
            <person name="Chain P.S."/>
            <person name="Chertkov O."/>
            <person name="Coyne S.R."/>
            <person name="Daligault H.E."/>
            <person name="Davenport K.W."/>
            <person name="Erkkila T."/>
            <person name="Frey K.G."/>
            <person name="Gibbons H.S."/>
            <person name="Gu W."/>
            <person name="Jaissle J."/>
            <person name="Johnson S.L."/>
            <person name="Koroleva G.I."/>
            <person name="Ladner J.T."/>
            <person name="Lo C.-C."/>
            <person name="Minogue T.D."/>
            <person name="Munk C."/>
            <person name="Palacios G.F."/>
            <person name="Redden C.L."/>
            <person name="Rosenzweig C.N."/>
            <person name="Scholz M.B."/>
            <person name="Teshima H."/>
            <person name="Xu Y."/>
        </authorList>
    </citation>
    <scope>NUCLEOTIDE SEQUENCE [LARGE SCALE GENOMIC DNA]</scope>
    <source>
        <strain evidence="3 5">BHP</strain>
    </source>
</reference>
<dbReference type="InterPro" id="IPR037914">
    <property type="entry name" value="SpoVT-AbrB_sf"/>
</dbReference>
<dbReference type="InterPro" id="IPR052731">
    <property type="entry name" value="B_subtilis_Trans_State_Reg"/>
</dbReference>
<evidence type="ECO:0000256" key="1">
    <source>
        <dbReference type="PROSITE-ProRule" id="PRU01076"/>
    </source>
</evidence>
<dbReference type="RefSeq" id="WP_042984691.1">
    <property type="nucleotide sequence ID" value="NZ_JMQC01000009.1"/>
</dbReference>
<dbReference type="Proteomes" id="UP000029389">
    <property type="component" value="Unassembled WGS sequence"/>
</dbReference>
<gene>
    <name evidence="4" type="ORF">D0U04_27895</name>
    <name evidence="3" type="ORF">DJ93_5602</name>
</gene>
<organism evidence="3 5">
    <name type="scientific">Bacillus clarus</name>
    <dbReference type="NCBI Taxonomy" id="2338372"/>
    <lineage>
        <taxon>Bacteria</taxon>
        <taxon>Bacillati</taxon>
        <taxon>Bacillota</taxon>
        <taxon>Bacilli</taxon>
        <taxon>Bacillales</taxon>
        <taxon>Bacillaceae</taxon>
        <taxon>Bacillus</taxon>
        <taxon>Bacillus cereus group</taxon>
    </lineage>
</organism>
<dbReference type="AlphaFoldDB" id="A0A090YB34"/>
<reference evidence="4 6" key="2">
    <citation type="submission" date="2018-08" db="EMBL/GenBank/DDBJ databases">
        <title>Bacillus clarus sp. nov. strain PS00077A.</title>
        <authorList>
            <person name="Mendez Acevedo M."/>
            <person name="Carroll L."/>
            <person name="Mukherjee M."/>
            <person name="Wiedmann M."/>
            <person name="Kovac J."/>
        </authorList>
    </citation>
    <scope>NUCLEOTIDE SEQUENCE [LARGE SCALE GENOMIC DNA]</scope>
    <source>
        <strain evidence="4 6">PS00077A</strain>
    </source>
</reference>
<dbReference type="PANTHER" id="PTHR36432:SF4">
    <property type="entry name" value="TRANSITION STATE REGULATOR ABH-RELATED"/>
    <property type="match status" value="1"/>
</dbReference>
<dbReference type="EMBL" id="QVOD01000067">
    <property type="protein sequence ID" value="RFT62609.1"/>
    <property type="molecule type" value="Genomic_DNA"/>
</dbReference>
<name>A0A090YB34_9BACI</name>
<dbReference type="InterPro" id="IPR040678">
    <property type="entry name" value="AbrB_C"/>
</dbReference>
<dbReference type="Pfam" id="PF04014">
    <property type="entry name" value="MazE_antitoxin"/>
    <property type="match status" value="1"/>
</dbReference>
<sequence length="92" mass="10223">MKSTGINRKVDELGRVVIPKELRDTLGIKEKSPLEIFVEGETIILQKYEPGDVCVVTGEVSNRNRSLANGKITLSPEGAELLINELQQYLVK</sequence>